<dbReference type="EMBL" id="UGYO01000002">
    <property type="protein sequence ID" value="SUJ08995.1"/>
    <property type="molecule type" value="Genomic_DNA"/>
</dbReference>
<dbReference type="Proteomes" id="UP000254069">
    <property type="component" value="Unassembled WGS sequence"/>
</dbReference>
<protein>
    <submittedName>
        <fullName evidence="1">Alpha-L-fucosidase</fullName>
    </submittedName>
    <submittedName>
        <fullName evidence="2">Protein of uncharacterized function (DUF3478)</fullName>
    </submittedName>
</protein>
<keyword evidence="3" id="KW-1185">Reference proteome</keyword>
<proteinExistence type="predicted"/>
<dbReference type="Gene3D" id="3.40.50.10600">
    <property type="entry name" value="SpoIIaa-like domains"/>
    <property type="match status" value="1"/>
</dbReference>
<accession>A0A380BZY8</accession>
<accession>A0A3G4UMN7</accession>
<evidence type="ECO:0000313" key="1">
    <source>
        <dbReference type="EMBL" id="BCV44946.1"/>
    </source>
</evidence>
<dbReference type="SUPFAM" id="SSF52091">
    <property type="entry name" value="SpoIIaa-like"/>
    <property type="match status" value="1"/>
</dbReference>
<dbReference type="Proteomes" id="UP000825078">
    <property type="component" value="Chromosome"/>
</dbReference>
<dbReference type="RefSeq" id="WP_025009623.1">
    <property type="nucleotide sequence ID" value="NZ_AP024609.1"/>
</dbReference>
<dbReference type="EMBL" id="AP024613">
    <property type="protein sequence ID" value="BCV44946.1"/>
    <property type="molecule type" value="Genomic_DNA"/>
</dbReference>
<sequence length="121" mass="13145">MLTLLSGFDDNTVAVRASGVISGDDYDAVLLPAVESKLREHVLIKLWYEYGADFEGISLQAVWDDACLGLFHLQDFSRIAVITDSPAIEGMAQTLALMLPCPVAVFPRAEMAKGRAWLSGT</sequence>
<dbReference type="GeneID" id="93809051"/>
<dbReference type="InterPro" id="IPR038396">
    <property type="entry name" value="SpoIIAA-like_sf"/>
</dbReference>
<reference evidence="1" key="2">
    <citation type="submission" date="2021-05" db="EMBL/GenBank/DDBJ databases">
        <title>Molecular characterization for Shewanella algae harboring chromosomal blaOXA-55-like strains isolated from clinical and environment sample.</title>
        <authorList>
            <person name="Ohama Y."/>
            <person name="Aoki K."/>
            <person name="Harada S."/>
            <person name="Moriya K."/>
            <person name="Ishii Y."/>
            <person name="Tateda K."/>
        </authorList>
    </citation>
    <scope>NUCLEOTIDE SEQUENCE</scope>
    <source>
        <strain evidence="1">TUM17379</strain>
    </source>
</reference>
<dbReference type="InterPro" id="IPR021866">
    <property type="entry name" value="SpoIIAA-like"/>
</dbReference>
<organism evidence="2 3">
    <name type="scientific">Shewanella algae</name>
    <dbReference type="NCBI Taxonomy" id="38313"/>
    <lineage>
        <taxon>Bacteria</taxon>
        <taxon>Pseudomonadati</taxon>
        <taxon>Pseudomonadota</taxon>
        <taxon>Gammaproteobacteria</taxon>
        <taxon>Alteromonadales</taxon>
        <taxon>Shewanellaceae</taxon>
        <taxon>Shewanella</taxon>
    </lineage>
</organism>
<evidence type="ECO:0000313" key="3">
    <source>
        <dbReference type="Proteomes" id="UP000254069"/>
    </source>
</evidence>
<gene>
    <name evidence="2" type="ORF">NCTC10738_04118</name>
    <name evidence="1" type="ORF">TUM17379_19640</name>
</gene>
<name>A0A380BZY8_9GAMM</name>
<reference evidence="2 3" key="1">
    <citation type="submission" date="2018-06" db="EMBL/GenBank/DDBJ databases">
        <authorList>
            <consortium name="Pathogen Informatics"/>
            <person name="Doyle S."/>
        </authorList>
    </citation>
    <scope>NUCLEOTIDE SEQUENCE [LARGE SCALE GENOMIC DNA]</scope>
    <source>
        <strain evidence="2 3">NCTC10738</strain>
    </source>
</reference>
<dbReference type="Pfam" id="PF11964">
    <property type="entry name" value="SpoIIAA-like"/>
    <property type="match status" value="1"/>
</dbReference>
<evidence type="ECO:0000313" key="2">
    <source>
        <dbReference type="EMBL" id="SUJ08995.1"/>
    </source>
</evidence>
<dbReference type="InterPro" id="IPR036513">
    <property type="entry name" value="STAS_dom_sf"/>
</dbReference>
<dbReference type="AlphaFoldDB" id="A0A380BZY8"/>